<feature type="transmembrane region" description="Helical" evidence="1">
    <location>
        <begin position="56"/>
        <end position="72"/>
    </location>
</feature>
<dbReference type="EMBL" id="CAKMAB010000024">
    <property type="protein sequence ID" value="CAH1057727.1"/>
    <property type="molecule type" value="Genomic_DNA"/>
</dbReference>
<dbReference type="RefSeq" id="WP_234538267.1">
    <property type="nucleotide sequence ID" value="NZ_CAKMAB010000024.1"/>
</dbReference>
<proteinExistence type="predicted"/>
<dbReference type="Proteomes" id="UP000838749">
    <property type="component" value="Unassembled WGS sequence"/>
</dbReference>
<comment type="caution">
    <text evidence="2">The sequence shown here is derived from an EMBL/GenBank/DDBJ whole genome shotgun (WGS) entry which is preliminary data.</text>
</comment>
<reference evidence="2" key="1">
    <citation type="submission" date="2021-12" db="EMBL/GenBank/DDBJ databases">
        <authorList>
            <person name="Criscuolo A."/>
        </authorList>
    </citation>
    <scope>NUCLEOTIDE SEQUENCE</scope>
    <source>
        <strain evidence="2">CIP111894</strain>
    </source>
</reference>
<dbReference type="SUPFAM" id="SSF53187">
    <property type="entry name" value="Zn-dependent exopeptidases"/>
    <property type="match status" value="1"/>
</dbReference>
<evidence type="ECO:0008006" key="4">
    <source>
        <dbReference type="Google" id="ProtNLM"/>
    </source>
</evidence>
<protein>
    <recommendedName>
        <fullName evidence="4">PA domain-containing protein</fullName>
    </recommendedName>
</protein>
<feature type="transmembrane region" description="Helical" evidence="1">
    <location>
        <begin position="78"/>
        <end position="97"/>
    </location>
</feature>
<keyword evidence="1" id="KW-0812">Transmembrane</keyword>
<dbReference type="Gene3D" id="3.50.30.30">
    <property type="match status" value="1"/>
</dbReference>
<keyword evidence="3" id="KW-1185">Reference proteome</keyword>
<feature type="transmembrane region" description="Helical" evidence="1">
    <location>
        <begin position="30"/>
        <end position="49"/>
    </location>
</feature>
<keyword evidence="1" id="KW-1133">Transmembrane helix</keyword>
<keyword evidence="1" id="KW-0472">Membrane</keyword>
<dbReference type="Gene3D" id="3.40.630.10">
    <property type="entry name" value="Zn peptidases"/>
    <property type="match status" value="2"/>
</dbReference>
<evidence type="ECO:0000313" key="2">
    <source>
        <dbReference type="EMBL" id="CAH1057727.1"/>
    </source>
</evidence>
<sequence length="616" mass="68477">MLVNLYRRLSAGLLLILALCATVFIGKETGISIVTIILLLAEVGISFLLLKKRENLQLVFISAIVAEGLFLLTREFWLLALSILLLIVAGIWRGLFGQKVSRRVTPFTVVRKVLFSIAALIVTALWGIGIYAKPITTPVALAVDAAVTIDERKVDSAAVMLKDIEVMNSFGSRTTGSEGHNQFVSWLEQQVTDMGLKVYRDRYTFDRWEEKSSSLMIDQQPIHVSSAFPYSGESDEKGVTGELVYTKRGEYDQASGKIAVIEIENFKNFPIGIVMNMRDSSPMQNQIAPNEGDLVLTTALKEAKLEQAKEMGVKAVVVVWKGVSDDKVEKQYVPFTTDYAGIPAIWVNETEGKKVISAAQEHKEGTVILAAEIQKNAPTESFFVKIDGKNKDEAIIVNTHTDGINVVEENGAVGMLSMIRYLQQEQPERTMIFAFVTGHFRLPEFKGSSQATSTWMEGHRELWDGANGHMKAVAGITVEHLGSMEWKDDDTGHYGPTGQISTEYTYAGNEMMAVIWLKAIEKTDGTRTVLLRGHNKFEFGESQPLFEAGIPVIGFIPMPDYLLVDSEDREMDKFDAKLMHTQIVSLLKAVKLVDATETNKLGKSDGYSFFYGRTKR</sequence>
<name>A0ABN8FMV2_9BACL</name>
<feature type="transmembrane region" description="Helical" evidence="1">
    <location>
        <begin position="109"/>
        <end position="132"/>
    </location>
</feature>
<evidence type="ECO:0000313" key="3">
    <source>
        <dbReference type="Proteomes" id="UP000838749"/>
    </source>
</evidence>
<organism evidence="2 3">
    <name type="scientific">Paenibacillus pseudetheri</name>
    <dbReference type="NCBI Taxonomy" id="2897682"/>
    <lineage>
        <taxon>Bacteria</taxon>
        <taxon>Bacillati</taxon>
        <taxon>Bacillota</taxon>
        <taxon>Bacilli</taxon>
        <taxon>Bacillales</taxon>
        <taxon>Paenibacillaceae</taxon>
        <taxon>Paenibacillus</taxon>
    </lineage>
</organism>
<gene>
    <name evidence="2" type="ORF">PAECIP111894_03900</name>
</gene>
<accession>A0ABN8FMV2</accession>
<evidence type="ECO:0000256" key="1">
    <source>
        <dbReference type="SAM" id="Phobius"/>
    </source>
</evidence>